<feature type="region of interest" description="Disordered" evidence="1">
    <location>
        <begin position="1"/>
        <end position="84"/>
    </location>
</feature>
<keyword evidence="3" id="KW-1185">Reference proteome</keyword>
<evidence type="ECO:0000256" key="1">
    <source>
        <dbReference type="SAM" id="MobiDB-lite"/>
    </source>
</evidence>
<feature type="compositionally biased region" description="Low complexity" evidence="1">
    <location>
        <begin position="22"/>
        <end position="31"/>
    </location>
</feature>
<feature type="compositionally biased region" description="Acidic residues" evidence="1">
    <location>
        <begin position="53"/>
        <end position="72"/>
    </location>
</feature>
<comment type="caution">
    <text evidence="2">The sequence shown here is derived from an EMBL/GenBank/DDBJ whole genome shotgun (WGS) entry which is preliminary data.</text>
</comment>
<dbReference type="EMBL" id="QXGB01011547">
    <property type="protein sequence ID" value="KAE9147799.1"/>
    <property type="molecule type" value="Genomic_DNA"/>
</dbReference>
<proteinExistence type="predicted"/>
<evidence type="ECO:0000313" key="3">
    <source>
        <dbReference type="Proteomes" id="UP000433483"/>
    </source>
</evidence>
<sequence length="108" mass="11695">MPMALLSPQAYGVPPSTPAPTPAEAETQTPEYQPAESDGNEENVESDGNVENVESDGNDEKEESDGNDENAESDGNMKWRASSRRSLFPAVKLRILKLKAEIADKDTS</sequence>
<name>A0A6A3U8E8_9STRA</name>
<dbReference type="AlphaFoldDB" id="A0A6A3U8E8"/>
<accession>A0A6A3U8E8</accession>
<evidence type="ECO:0000313" key="2">
    <source>
        <dbReference type="EMBL" id="KAE9147799.1"/>
    </source>
</evidence>
<gene>
    <name evidence="2" type="ORF">PF005_g33596</name>
</gene>
<reference evidence="2 3" key="1">
    <citation type="submission" date="2018-08" db="EMBL/GenBank/DDBJ databases">
        <title>Genomic investigation of the strawberry pathogen Phytophthora fragariae indicates pathogenicity is determined by transcriptional variation in three key races.</title>
        <authorList>
            <person name="Adams T.M."/>
            <person name="Armitage A.D."/>
            <person name="Sobczyk M.K."/>
            <person name="Bates H.J."/>
            <person name="Dunwell J.M."/>
            <person name="Nellist C.F."/>
            <person name="Harrison R.J."/>
        </authorList>
    </citation>
    <scope>NUCLEOTIDE SEQUENCE [LARGE SCALE GENOMIC DNA]</scope>
    <source>
        <strain evidence="2 3">NOV-27</strain>
    </source>
</reference>
<organism evidence="2 3">
    <name type="scientific">Phytophthora fragariae</name>
    <dbReference type="NCBI Taxonomy" id="53985"/>
    <lineage>
        <taxon>Eukaryota</taxon>
        <taxon>Sar</taxon>
        <taxon>Stramenopiles</taxon>
        <taxon>Oomycota</taxon>
        <taxon>Peronosporomycetes</taxon>
        <taxon>Peronosporales</taxon>
        <taxon>Peronosporaceae</taxon>
        <taxon>Phytophthora</taxon>
    </lineage>
</organism>
<dbReference type="Proteomes" id="UP000433483">
    <property type="component" value="Unassembled WGS sequence"/>
</dbReference>
<protein>
    <submittedName>
        <fullName evidence="2">Uncharacterized protein</fullName>
    </submittedName>
</protein>